<dbReference type="PANTHER" id="PTHR10332:SF9">
    <property type="entry name" value="EQUILIBRATIVE NUCLEOSIDE TRANSPORTER 1"/>
    <property type="match status" value="1"/>
</dbReference>
<reference evidence="8" key="1">
    <citation type="journal article" date="2005" name="Genome Res.">
        <title>Gene and alternative splicing annotation with AIR.</title>
        <authorList>
            <person name="Florea L."/>
            <person name="Di Francesco V."/>
            <person name="Miller J."/>
            <person name="Turner R."/>
            <person name="Yao A."/>
            <person name="Harris M."/>
            <person name="Walenz B."/>
            <person name="Mobarry C."/>
            <person name="Merkulov G.V."/>
            <person name="Charlab R."/>
            <person name="Dew I."/>
            <person name="Deng Z."/>
            <person name="Istrail S."/>
            <person name="Li P."/>
            <person name="Sutton G."/>
        </authorList>
    </citation>
    <scope>NUCLEOTIDE SEQUENCE</scope>
    <source>
        <strain evidence="8">BN</strain>
    </source>
</reference>
<evidence type="ECO:0000256" key="1">
    <source>
        <dbReference type="ARBA" id="ARBA00004141"/>
    </source>
</evidence>
<feature type="transmembrane region" description="Helical" evidence="7">
    <location>
        <begin position="181"/>
        <end position="199"/>
    </location>
</feature>
<dbReference type="Proteomes" id="UP000234681">
    <property type="component" value="Chromosome 9"/>
</dbReference>
<dbReference type="EMBL" id="CH473987">
    <property type="protein sequence ID" value="EDM18748.1"/>
    <property type="molecule type" value="Genomic_DNA"/>
</dbReference>
<dbReference type="EMBL" id="CH473987">
    <property type="protein sequence ID" value="EDM18744.1"/>
    <property type="molecule type" value="Genomic_DNA"/>
</dbReference>
<evidence type="ECO:0000313" key="8">
    <source>
        <dbReference type="EMBL" id="EDM18746.1"/>
    </source>
</evidence>
<feature type="transmembrane region" description="Helical" evidence="7">
    <location>
        <begin position="136"/>
        <end position="169"/>
    </location>
</feature>
<dbReference type="PANTHER" id="PTHR10332">
    <property type="entry name" value="EQUILIBRATIVE NUCLEOSIDE TRANSPORTER"/>
    <property type="match status" value="1"/>
</dbReference>
<dbReference type="EMBL" id="CH473987">
    <property type="protein sequence ID" value="EDM18747.1"/>
    <property type="molecule type" value="Genomic_DNA"/>
</dbReference>
<comment type="subcellular location">
    <subcellularLocation>
        <location evidence="1">Membrane</location>
        <topology evidence="1">Multi-pass membrane protein</topology>
    </subcellularLocation>
</comment>
<dbReference type="Pfam" id="PF01733">
    <property type="entry name" value="Nucleoside_tran"/>
    <property type="match status" value="1"/>
</dbReference>
<dbReference type="EMBL" id="CH473987">
    <property type="protein sequence ID" value="EDM18743.1"/>
    <property type="molecule type" value="Genomic_DNA"/>
</dbReference>
<evidence type="ECO:0000256" key="6">
    <source>
        <dbReference type="ARBA" id="ARBA00023136"/>
    </source>
</evidence>
<dbReference type="EMBL" id="CH473987">
    <property type="protein sequence ID" value="EDM18751.1"/>
    <property type="molecule type" value="Genomic_DNA"/>
</dbReference>
<dbReference type="GO" id="GO:0016020">
    <property type="term" value="C:membrane"/>
    <property type="evidence" value="ECO:0007669"/>
    <property type="project" value="UniProtKB-SubCell"/>
</dbReference>
<proteinExistence type="inferred from homology"/>
<feature type="transmembrane region" description="Helical" evidence="7">
    <location>
        <begin position="79"/>
        <end position="98"/>
    </location>
</feature>
<keyword evidence="6 7" id="KW-0472">Membrane</keyword>
<comment type="similarity">
    <text evidence="2">Belongs to the SLC29A/ENT transporter (TC 2.A.57) family.</text>
</comment>
<dbReference type="EMBL" id="CH473987">
    <property type="protein sequence ID" value="EDM18745.1"/>
    <property type="molecule type" value="Genomic_DNA"/>
</dbReference>
<accession>A6JIY1</accession>
<sequence>MTTSHQPQDRYKAVWLIFFVLGLGTLLPWNFFITATQYFTSRLNTSQNISLVTNQSCESTEALADPSVSLPARSSLSAIFNNVMTLCAMLPLLIFTCLNSFLHQKVSQSLRILGSLLAILLVFLVTATLVKVQMDALSFFIITMIKIVLINSFGAILQASLFGLAGVLPANYTAPIMSGQGLAGFFTSVAMICAVARILPTLPAAQPCGACRAGDQVGSHQ</sequence>
<reference evidence="8 9" key="2">
    <citation type="submission" date="2005-09" db="EMBL/GenBank/DDBJ databases">
        <authorList>
            <person name="Mural R.J."/>
            <person name="Li P.W."/>
            <person name="Adams M.D."/>
            <person name="Amanatides P.G."/>
            <person name="Baden-Tillson H."/>
            <person name="Barnstead M."/>
            <person name="Chin S.H."/>
            <person name="Dew I."/>
            <person name="Evans C.A."/>
            <person name="Ferriera S."/>
            <person name="Flanigan M."/>
            <person name="Fosler C."/>
            <person name="Glodek A."/>
            <person name="Gu Z."/>
            <person name="Holt R.A."/>
            <person name="Jennings D."/>
            <person name="Kraft C.L."/>
            <person name="Lu F."/>
            <person name="Nguyen T."/>
            <person name="Nusskern D.R."/>
            <person name="Pfannkoch C.M."/>
            <person name="Sitter C."/>
            <person name="Sutton G.G."/>
            <person name="Venter J.C."/>
            <person name="Wang Z."/>
            <person name="Woodage T."/>
            <person name="Zheng X.H."/>
            <person name="Zhong F."/>
        </authorList>
    </citation>
    <scope>NUCLEOTIDE SEQUENCE [LARGE SCALE GENOMIC DNA]</scope>
    <source>
        <strain evidence="8">BN</strain>
        <strain evidence="9">BN, Sprague-Dawley</strain>
    </source>
</reference>
<evidence type="ECO:0000313" key="9">
    <source>
        <dbReference type="Proteomes" id="UP000234681"/>
    </source>
</evidence>
<evidence type="ECO:0000256" key="3">
    <source>
        <dbReference type="ARBA" id="ARBA00022448"/>
    </source>
</evidence>
<feature type="transmembrane region" description="Helical" evidence="7">
    <location>
        <begin position="110"/>
        <end position="130"/>
    </location>
</feature>
<dbReference type="EMBL" id="CH473987">
    <property type="protein sequence ID" value="EDM18749.1"/>
    <property type="molecule type" value="Genomic_DNA"/>
</dbReference>
<evidence type="ECO:0000256" key="7">
    <source>
        <dbReference type="SAM" id="Phobius"/>
    </source>
</evidence>
<gene>
    <name evidence="8 10" type="primary">Slc29a1</name>
    <name evidence="8" type="ORF">rCG_43724</name>
</gene>
<feature type="transmembrane region" description="Helical" evidence="7">
    <location>
        <begin position="12"/>
        <end position="33"/>
    </location>
</feature>
<keyword evidence="4 7" id="KW-0812">Transmembrane</keyword>
<dbReference type="PRINTS" id="PR01130">
    <property type="entry name" value="DERENTRNSPRT"/>
</dbReference>
<dbReference type="EMBL" id="CH473987">
    <property type="protein sequence ID" value="EDM18750.1"/>
    <property type="molecule type" value="Genomic_DNA"/>
</dbReference>
<keyword evidence="3" id="KW-0813">Transport</keyword>
<dbReference type="InterPro" id="IPR002259">
    <property type="entry name" value="Eqnu_transpt"/>
</dbReference>
<dbReference type="AlphaFoldDB" id="A6JIY1"/>
<keyword evidence="5 7" id="KW-1133">Transmembrane helix</keyword>
<dbReference type="GO" id="GO:0005337">
    <property type="term" value="F:nucleoside transmembrane transporter activity"/>
    <property type="evidence" value="ECO:0007669"/>
    <property type="project" value="InterPro"/>
</dbReference>
<organism evidence="8 9">
    <name type="scientific">Rattus norvegicus</name>
    <name type="common">Rat</name>
    <dbReference type="NCBI Taxonomy" id="10116"/>
    <lineage>
        <taxon>Eukaryota</taxon>
        <taxon>Metazoa</taxon>
        <taxon>Chordata</taxon>
        <taxon>Craniata</taxon>
        <taxon>Vertebrata</taxon>
        <taxon>Euteleostomi</taxon>
        <taxon>Mammalia</taxon>
        <taxon>Eutheria</taxon>
        <taxon>Euarchontoglires</taxon>
        <taxon>Glires</taxon>
        <taxon>Rodentia</taxon>
        <taxon>Myomorpha</taxon>
        <taxon>Muroidea</taxon>
        <taxon>Muridae</taxon>
        <taxon>Murinae</taxon>
        <taxon>Rattus</taxon>
    </lineage>
</organism>
<evidence type="ECO:0000256" key="5">
    <source>
        <dbReference type="ARBA" id="ARBA00022989"/>
    </source>
</evidence>
<dbReference type="EMBL" id="CH473987">
    <property type="protein sequence ID" value="EDM18746.1"/>
    <property type="molecule type" value="Genomic_DNA"/>
</dbReference>
<evidence type="ECO:0000313" key="10">
    <source>
        <dbReference type="RGD" id="61899"/>
    </source>
</evidence>
<name>A6JIY1_RAT</name>
<protein>
    <submittedName>
        <fullName evidence="8">Solute carrier family 29 (Nucleoside transporters), member 1, isoform CRA_a</fullName>
    </submittedName>
</protein>
<evidence type="ECO:0000256" key="4">
    <source>
        <dbReference type="ARBA" id="ARBA00022692"/>
    </source>
</evidence>
<evidence type="ECO:0000256" key="2">
    <source>
        <dbReference type="ARBA" id="ARBA00007965"/>
    </source>
</evidence>
<dbReference type="RGD" id="61899">
    <property type="gene designation" value="Slc29a1"/>
</dbReference>